<proteinExistence type="inferred from homology"/>
<evidence type="ECO:0000256" key="4">
    <source>
        <dbReference type="SAM" id="Phobius"/>
    </source>
</evidence>
<evidence type="ECO:0000256" key="1">
    <source>
        <dbReference type="ARBA" id="ARBA00004651"/>
    </source>
</evidence>
<dbReference type="GO" id="GO:0005886">
    <property type="term" value="C:plasma membrane"/>
    <property type="evidence" value="ECO:0007669"/>
    <property type="project" value="UniProtKB-SubCell"/>
</dbReference>
<feature type="transmembrane region" description="Helical" evidence="4">
    <location>
        <begin position="86"/>
        <end position="107"/>
    </location>
</feature>
<dbReference type="PANTHER" id="PTHR30540">
    <property type="entry name" value="OSMOTIC STRESS POTASSIUM TRANSPORTER"/>
    <property type="match status" value="1"/>
</dbReference>
<dbReference type="OrthoDB" id="504708at2759"/>
<keyword evidence="4" id="KW-0472">Membrane</keyword>
<evidence type="ECO:0000313" key="6">
    <source>
        <dbReference type="EMBL" id="KAB1227816.1"/>
    </source>
</evidence>
<feature type="transmembrane region" description="Helical" evidence="4">
    <location>
        <begin position="213"/>
        <end position="231"/>
    </location>
</feature>
<evidence type="ECO:0000256" key="2">
    <source>
        <dbReference type="ARBA" id="ARBA00008440"/>
    </source>
</evidence>
<evidence type="ECO:0000256" key="3">
    <source>
        <dbReference type="SAM" id="MobiDB-lite"/>
    </source>
</evidence>
<dbReference type="GO" id="GO:0015079">
    <property type="term" value="F:potassium ion transmembrane transporter activity"/>
    <property type="evidence" value="ECO:0007669"/>
    <property type="project" value="InterPro"/>
</dbReference>
<feature type="region of interest" description="Disordered" evidence="3">
    <location>
        <begin position="347"/>
        <end position="366"/>
    </location>
</feature>
<gene>
    <name evidence="6" type="ORF">CJ030_MR1G017568</name>
</gene>
<comment type="caution">
    <text evidence="6">The sequence shown here is derived from an EMBL/GenBank/DDBJ whole genome shotgun (WGS) entry which is preliminary data.</text>
</comment>
<dbReference type="EMBL" id="RXIC02000019">
    <property type="protein sequence ID" value="KAB1227816.1"/>
    <property type="molecule type" value="Genomic_DNA"/>
</dbReference>
<dbReference type="InterPro" id="IPR003855">
    <property type="entry name" value="K+_transporter"/>
</dbReference>
<feature type="transmembrane region" description="Helical" evidence="4">
    <location>
        <begin position="176"/>
        <end position="201"/>
    </location>
</feature>
<feature type="transmembrane region" description="Helical" evidence="4">
    <location>
        <begin position="44"/>
        <end position="66"/>
    </location>
</feature>
<keyword evidence="4" id="KW-0812">Transmembrane</keyword>
<feature type="domain" description="K+ potassium transporter integral membrane" evidence="5">
    <location>
        <begin position="52"/>
        <end position="304"/>
    </location>
</feature>
<evidence type="ECO:0000313" key="7">
    <source>
        <dbReference type="Proteomes" id="UP000516437"/>
    </source>
</evidence>
<protein>
    <submittedName>
        <fullName evidence="6">Putative potassium transporter 12</fullName>
    </submittedName>
</protein>
<feature type="transmembrane region" description="Helical" evidence="4">
    <location>
        <begin position="243"/>
        <end position="265"/>
    </location>
</feature>
<evidence type="ECO:0000259" key="5">
    <source>
        <dbReference type="Pfam" id="PF02705"/>
    </source>
</evidence>
<dbReference type="Pfam" id="PF02705">
    <property type="entry name" value="K_trans"/>
    <property type="match status" value="1"/>
</dbReference>
<sequence>MASRVQTDEEAGKGGSVWSLDQKLDQPMEEEAKRLKNMYGEKKFSALLVLQLAFQSLGVVYGDLGTSPLYVFYNTFPDRIEDPEDVIGALSLIIYSLSLVPLLKYVLIVCRANDNGQGGTFALYSLLCRHANIKITPNQEWCNEGLTAYSHSVVPGQSFAARTRRWLEGNAFKKNALLVLVLIGSCMVIGDGILTPAISVLSAVGGINVGHPMISQDVVVLVAVAIIVGLFSVQHYGTDKVGWLFAPVVLVWFILIGGIGVFNIWKHDSSVLKAFSPVCIYHYFKRGGRDSWASLGGIMLSITAYTGQAAYLLKNPDHAVGAFYHSIPELVTSYMLNRQSKKKLSCNASPQKSHLNTDITPTACTK</sequence>
<dbReference type="PANTHER" id="PTHR30540:SF95">
    <property type="entry name" value="POTASSIUM TRANSPORTER 10"/>
    <property type="match status" value="1"/>
</dbReference>
<comment type="similarity">
    <text evidence="2">Belongs to the HAK/KUP transporter (TC 2.A.72.3) family.</text>
</comment>
<dbReference type="InterPro" id="IPR053951">
    <property type="entry name" value="K_trans_N"/>
</dbReference>
<dbReference type="AlphaFoldDB" id="A0A6A1WSW3"/>
<feature type="transmembrane region" description="Helical" evidence="4">
    <location>
        <begin position="292"/>
        <end position="313"/>
    </location>
</feature>
<keyword evidence="7" id="KW-1185">Reference proteome</keyword>
<organism evidence="6 7">
    <name type="scientific">Morella rubra</name>
    <name type="common">Chinese bayberry</name>
    <dbReference type="NCBI Taxonomy" id="262757"/>
    <lineage>
        <taxon>Eukaryota</taxon>
        <taxon>Viridiplantae</taxon>
        <taxon>Streptophyta</taxon>
        <taxon>Embryophyta</taxon>
        <taxon>Tracheophyta</taxon>
        <taxon>Spermatophyta</taxon>
        <taxon>Magnoliopsida</taxon>
        <taxon>eudicotyledons</taxon>
        <taxon>Gunneridae</taxon>
        <taxon>Pentapetalae</taxon>
        <taxon>rosids</taxon>
        <taxon>fabids</taxon>
        <taxon>Fagales</taxon>
        <taxon>Myricaceae</taxon>
        <taxon>Morella</taxon>
    </lineage>
</organism>
<name>A0A6A1WSW3_9ROSI</name>
<keyword evidence="4" id="KW-1133">Transmembrane helix</keyword>
<comment type="subcellular location">
    <subcellularLocation>
        <location evidence="1">Cell membrane</location>
        <topology evidence="1">Multi-pass membrane protein</topology>
    </subcellularLocation>
</comment>
<accession>A0A6A1WSW3</accession>
<reference evidence="6 7" key="1">
    <citation type="journal article" date="2019" name="Plant Biotechnol. J.">
        <title>The red bayberry genome and genetic basis of sex determination.</title>
        <authorList>
            <person name="Jia H.M."/>
            <person name="Jia H.J."/>
            <person name="Cai Q.L."/>
            <person name="Wang Y."/>
            <person name="Zhao H.B."/>
            <person name="Yang W.F."/>
            <person name="Wang G.Y."/>
            <person name="Li Y.H."/>
            <person name="Zhan D.L."/>
            <person name="Shen Y.T."/>
            <person name="Niu Q.F."/>
            <person name="Chang L."/>
            <person name="Qiu J."/>
            <person name="Zhao L."/>
            <person name="Xie H.B."/>
            <person name="Fu W.Y."/>
            <person name="Jin J."/>
            <person name="Li X.W."/>
            <person name="Jiao Y."/>
            <person name="Zhou C.C."/>
            <person name="Tu T."/>
            <person name="Chai C.Y."/>
            <person name="Gao J.L."/>
            <person name="Fan L.J."/>
            <person name="van de Weg E."/>
            <person name="Wang J.Y."/>
            <person name="Gao Z.S."/>
        </authorList>
    </citation>
    <scope>NUCLEOTIDE SEQUENCE [LARGE SCALE GENOMIC DNA]</scope>
    <source>
        <tissue evidence="6">Leaves</tissue>
    </source>
</reference>
<dbReference type="Proteomes" id="UP000516437">
    <property type="component" value="Chromosome 1"/>
</dbReference>